<keyword evidence="2" id="KW-1185">Reference proteome</keyword>
<dbReference type="Proteomes" id="UP001221898">
    <property type="component" value="Unassembled WGS sequence"/>
</dbReference>
<gene>
    <name evidence="1" type="ORF">AAFF_G00429870</name>
</gene>
<accession>A0AAD7WIK1</accession>
<evidence type="ECO:0000313" key="1">
    <source>
        <dbReference type="EMBL" id="KAJ8398143.1"/>
    </source>
</evidence>
<evidence type="ECO:0000313" key="2">
    <source>
        <dbReference type="Proteomes" id="UP001221898"/>
    </source>
</evidence>
<dbReference type="AlphaFoldDB" id="A0AAD7WIK1"/>
<reference evidence="1" key="1">
    <citation type="journal article" date="2023" name="Science">
        <title>Genome structures resolve the early diversification of teleost fishes.</title>
        <authorList>
            <person name="Parey E."/>
            <person name="Louis A."/>
            <person name="Montfort J."/>
            <person name="Bouchez O."/>
            <person name="Roques C."/>
            <person name="Iampietro C."/>
            <person name="Lluch J."/>
            <person name="Castinel A."/>
            <person name="Donnadieu C."/>
            <person name="Desvignes T."/>
            <person name="Floi Bucao C."/>
            <person name="Jouanno E."/>
            <person name="Wen M."/>
            <person name="Mejri S."/>
            <person name="Dirks R."/>
            <person name="Jansen H."/>
            <person name="Henkel C."/>
            <person name="Chen W.J."/>
            <person name="Zahm M."/>
            <person name="Cabau C."/>
            <person name="Klopp C."/>
            <person name="Thompson A.W."/>
            <person name="Robinson-Rechavi M."/>
            <person name="Braasch I."/>
            <person name="Lecointre G."/>
            <person name="Bobe J."/>
            <person name="Postlethwait J.H."/>
            <person name="Berthelot C."/>
            <person name="Roest Crollius H."/>
            <person name="Guiguen Y."/>
        </authorList>
    </citation>
    <scope>NUCLEOTIDE SEQUENCE</scope>
    <source>
        <strain evidence="1">NC1722</strain>
    </source>
</reference>
<proteinExistence type="predicted"/>
<comment type="caution">
    <text evidence="1">The sequence shown here is derived from an EMBL/GenBank/DDBJ whole genome shotgun (WGS) entry which is preliminary data.</text>
</comment>
<dbReference type="EMBL" id="JAINUG010000092">
    <property type="protein sequence ID" value="KAJ8398143.1"/>
    <property type="molecule type" value="Genomic_DNA"/>
</dbReference>
<sequence length="93" mass="10371">MESDNEGEKQDMGEMSEAPGLYRAEGIDALCAEVHQGLPTLTAEQRVELNSPVTLWELMEALQQMATGCSPGIYGLPVDFYKRFWECIGSDFH</sequence>
<name>A0AAD7WIK1_9TELE</name>
<protein>
    <submittedName>
        <fullName evidence="1">Uncharacterized protein</fullName>
    </submittedName>
</protein>
<organism evidence="1 2">
    <name type="scientific">Aldrovandia affinis</name>
    <dbReference type="NCBI Taxonomy" id="143900"/>
    <lineage>
        <taxon>Eukaryota</taxon>
        <taxon>Metazoa</taxon>
        <taxon>Chordata</taxon>
        <taxon>Craniata</taxon>
        <taxon>Vertebrata</taxon>
        <taxon>Euteleostomi</taxon>
        <taxon>Actinopterygii</taxon>
        <taxon>Neopterygii</taxon>
        <taxon>Teleostei</taxon>
        <taxon>Notacanthiformes</taxon>
        <taxon>Halosauridae</taxon>
        <taxon>Aldrovandia</taxon>
    </lineage>
</organism>